<evidence type="ECO:0000313" key="3">
    <source>
        <dbReference type="Proteomes" id="UP001226434"/>
    </source>
</evidence>
<feature type="signal peptide" evidence="1">
    <location>
        <begin position="1"/>
        <end position="20"/>
    </location>
</feature>
<evidence type="ECO:0000313" key="2">
    <source>
        <dbReference type="EMBL" id="MDI3318132.1"/>
    </source>
</evidence>
<dbReference type="RefSeq" id="WP_282332204.1">
    <property type="nucleotide sequence ID" value="NZ_JASBRG010000001.1"/>
</dbReference>
<feature type="chain" id="PRO_5046272310" evidence="1">
    <location>
        <begin position="21"/>
        <end position="251"/>
    </location>
</feature>
<keyword evidence="1" id="KW-0732">Signal</keyword>
<dbReference type="InterPro" id="IPR013783">
    <property type="entry name" value="Ig-like_fold"/>
</dbReference>
<keyword evidence="3" id="KW-1185">Reference proteome</keyword>
<protein>
    <submittedName>
        <fullName evidence="2">DUF1573 domain-containing protein</fullName>
    </submittedName>
</protein>
<organism evidence="2 3">
    <name type="scientific">Pinibacter soli</name>
    <dbReference type="NCBI Taxonomy" id="3044211"/>
    <lineage>
        <taxon>Bacteria</taxon>
        <taxon>Pseudomonadati</taxon>
        <taxon>Bacteroidota</taxon>
        <taxon>Chitinophagia</taxon>
        <taxon>Chitinophagales</taxon>
        <taxon>Chitinophagaceae</taxon>
        <taxon>Pinibacter</taxon>
    </lineage>
</organism>
<accession>A0ABT6R6D4</accession>
<name>A0ABT6R6D4_9BACT</name>
<dbReference type="Proteomes" id="UP001226434">
    <property type="component" value="Unassembled WGS sequence"/>
</dbReference>
<sequence length="251" mass="28239">MKLCCSIFISVFLFVQCLHAQTPSSVISFEERTHEFGTVLEKNGKVTHAFVFKNNGKTPVVINDIRSDCGCIGKIISKDPVKPGEKGRVVITFDPEYKSGFFSKEIIVYSNNSQDYNRIWVQGNVTPAEHPVEEDYPYNFGNGIYLRLKVMAFGYMKPGETQQMQLHYANNTSKSINLTFTAKGKNPGLKFTNPGKLKPKQRSVMTFTFTMPDTKNDVLLSLYPTINGKQSKESLDIKVLNSNKRKASIAN</sequence>
<proteinExistence type="predicted"/>
<evidence type="ECO:0000256" key="1">
    <source>
        <dbReference type="SAM" id="SignalP"/>
    </source>
</evidence>
<gene>
    <name evidence="2" type="ORF">QJ048_00005</name>
</gene>
<dbReference type="Gene3D" id="2.60.40.10">
    <property type="entry name" value="Immunoglobulins"/>
    <property type="match status" value="1"/>
</dbReference>
<reference evidence="2 3" key="1">
    <citation type="submission" date="2023-05" db="EMBL/GenBank/DDBJ databases">
        <title>Genome sequence of Pinibacter sp. MAH-24.</title>
        <authorList>
            <person name="Huq M.A."/>
        </authorList>
    </citation>
    <scope>NUCLEOTIDE SEQUENCE [LARGE SCALE GENOMIC DNA]</scope>
    <source>
        <strain evidence="2 3">MAH-24</strain>
    </source>
</reference>
<dbReference type="Pfam" id="PF07610">
    <property type="entry name" value="DUF1573"/>
    <property type="match status" value="1"/>
</dbReference>
<dbReference type="PANTHER" id="PTHR37833:SF1">
    <property type="entry name" value="SIGNAL PEPTIDE PROTEIN"/>
    <property type="match status" value="1"/>
</dbReference>
<dbReference type="PANTHER" id="PTHR37833">
    <property type="entry name" value="LIPOPROTEIN-RELATED"/>
    <property type="match status" value="1"/>
</dbReference>
<comment type="caution">
    <text evidence="2">The sequence shown here is derived from an EMBL/GenBank/DDBJ whole genome shotgun (WGS) entry which is preliminary data.</text>
</comment>
<dbReference type="EMBL" id="JASBRG010000001">
    <property type="protein sequence ID" value="MDI3318132.1"/>
    <property type="molecule type" value="Genomic_DNA"/>
</dbReference>
<dbReference type="InterPro" id="IPR011467">
    <property type="entry name" value="DUF1573"/>
</dbReference>